<dbReference type="AlphaFoldDB" id="A0A9W2WWY8"/>
<name>A0A9W2WWY8_PHYMC</name>
<evidence type="ECO:0000256" key="8">
    <source>
        <dbReference type="ARBA" id="ARBA00023136"/>
    </source>
</evidence>
<dbReference type="GO" id="GO:0019367">
    <property type="term" value="P:fatty acid elongation, saturated fatty acid"/>
    <property type="evidence" value="ECO:0007669"/>
    <property type="project" value="TreeGrafter"/>
</dbReference>
<evidence type="ECO:0000256" key="10">
    <source>
        <dbReference type="RuleBase" id="RU361115"/>
    </source>
</evidence>
<keyword evidence="2 10" id="KW-0444">Lipid biosynthesis</keyword>
<dbReference type="EC" id="2.3.1.199" evidence="10"/>
<evidence type="ECO:0000313" key="11">
    <source>
        <dbReference type="Proteomes" id="UP000248484"/>
    </source>
</evidence>
<keyword evidence="5 10" id="KW-0276">Fatty acid metabolism</keyword>
<comment type="catalytic activity">
    <reaction evidence="10">
        <text>a very-long-chain acyl-CoA + malonyl-CoA + H(+) = a very-long-chain 3-oxoacyl-CoA + CO2 + CoA</text>
        <dbReference type="Rhea" id="RHEA:32727"/>
        <dbReference type="ChEBI" id="CHEBI:15378"/>
        <dbReference type="ChEBI" id="CHEBI:16526"/>
        <dbReference type="ChEBI" id="CHEBI:57287"/>
        <dbReference type="ChEBI" id="CHEBI:57384"/>
        <dbReference type="ChEBI" id="CHEBI:90725"/>
        <dbReference type="ChEBI" id="CHEBI:90736"/>
        <dbReference type="EC" id="2.3.1.199"/>
    </reaction>
</comment>
<sequence length="330" mass="38690">MGLLDSEPGSVLNVVSTALNDTVEFYRWTLSITDKRVENWPMMQSPLPTLCISTLYLLFVWLGPKWMKDREPFQMRLALIIYNFGMVLLNLFIFRELFMGSYNAGYSYICQSVDYSDNVHEVRIAAALWWYFISKGIEYLDTVFFILRKKNNQVSFLHVYHHCTMFTLWWIGIKWVAGGQAFFGAQMNSFIHVIMYSYYGLTAFGPWIQKYLWWKRYLTMLQLKPRSGIAETYGSSIFNFFEELPCCFPYWLHQFTFPSTAHDGPLFSTSSPTLIIFYLFDNHHSDRRGDLAVVLICISLVISDLENLFVCLLAISMSLEKYVFIFSVHF</sequence>
<reference evidence="12" key="1">
    <citation type="submission" date="2025-08" db="UniProtKB">
        <authorList>
            <consortium name="RefSeq"/>
        </authorList>
    </citation>
    <scope>IDENTIFICATION</scope>
    <source>
        <tissue evidence="12">Muscle</tissue>
    </source>
</reference>
<evidence type="ECO:0000256" key="1">
    <source>
        <dbReference type="ARBA" id="ARBA00004141"/>
    </source>
</evidence>
<evidence type="ECO:0000256" key="3">
    <source>
        <dbReference type="ARBA" id="ARBA00022679"/>
    </source>
</evidence>
<feature type="transmembrane region" description="Helical" evidence="10">
    <location>
        <begin position="45"/>
        <end position="63"/>
    </location>
</feature>
<dbReference type="PANTHER" id="PTHR11157">
    <property type="entry name" value="FATTY ACID ACYL TRANSFERASE-RELATED"/>
    <property type="match status" value="1"/>
</dbReference>
<dbReference type="CTD" id="6785"/>
<dbReference type="GO" id="GO:0030148">
    <property type="term" value="P:sphingolipid biosynthetic process"/>
    <property type="evidence" value="ECO:0007669"/>
    <property type="project" value="TreeGrafter"/>
</dbReference>
<evidence type="ECO:0000256" key="7">
    <source>
        <dbReference type="ARBA" id="ARBA00023098"/>
    </source>
</evidence>
<proteinExistence type="inferred from homology"/>
<dbReference type="GeneID" id="102992831"/>
<dbReference type="Pfam" id="PF01151">
    <property type="entry name" value="ELO"/>
    <property type="match status" value="1"/>
</dbReference>
<organism evidence="11 12">
    <name type="scientific">Physeter macrocephalus</name>
    <name type="common">Sperm whale</name>
    <name type="synonym">Physeter catodon</name>
    <dbReference type="NCBI Taxonomy" id="9755"/>
    <lineage>
        <taxon>Eukaryota</taxon>
        <taxon>Metazoa</taxon>
        <taxon>Chordata</taxon>
        <taxon>Craniata</taxon>
        <taxon>Vertebrata</taxon>
        <taxon>Euteleostomi</taxon>
        <taxon>Mammalia</taxon>
        <taxon>Eutheria</taxon>
        <taxon>Laurasiatheria</taxon>
        <taxon>Artiodactyla</taxon>
        <taxon>Whippomorpha</taxon>
        <taxon>Cetacea</taxon>
        <taxon>Odontoceti</taxon>
        <taxon>Physeteridae</taxon>
        <taxon>Physeter</taxon>
    </lineage>
</organism>
<dbReference type="GO" id="GO:0034625">
    <property type="term" value="P:fatty acid elongation, monounsaturated fatty acid"/>
    <property type="evidence" value="ECO:0007669"/>
    <property type="project" value="TreeGrafter"/>
</dbReference>
<dbReference type="InterPro" id="IPR030457">
    <property type="entry name" value="ELO_CS"/>
</dbReference>
<keyword evidence="9 10" id="KW-0275">Fatty acid biosynthesis</keyword>
<accession>A0A9W2WWY8</accession>
<comment type="similarity">
    <text evidence="10">Belongs to the ELO family.</text>
</comment>
<gene>
    <name evidence="12" type="primary">ELOVL4</name>
</gene>
<feature type="transmembrane region" description="Helical" evidence="10">
    <location>
        <begin position="159"/>
        <end position="177"/>
    </location>
</feature>
<keyword evidence="6 10" id="KW-1133">Transmembrane helix</keyword>
<feature type="transmembrane region" description="Helical" evidence="10">
    <location>
        <begin position="292"/>
        <end position="315"/>
    </location>
</feature>
<dbReference type="GO" id="GO:0042761">
    <property type="term" value="P:very long-chain fatty acid biosynthetic process"/>
    <property type="evidence" value="ECO:0007669"/>
    <property type="project" value="TreeGrafter"/>
</dbReference>
<evidence type="ECO:0000256" key="2">
    <source>
        <dbReference type="ARBA" id="ARBA00022516"/>
    </source>
</evidence>
<dbReference type="Proteomes" id="UP000248484">
    <property type="component" value="Chromosome 11"/>
</dbReference>
<evidence type="ECO:0000256" key="5">
    <source>
        <dbReference type="ARBA" id="ARBA00022832"/>
    </source>
</evidence>
<comment type="subcellular location">
    <subcellularLocation>
        <location evidence="1">Membrane</location>
        <topology evidence="1">Multi-pass membrane protein</topology>
    </subcellularLocation>
</comment>
<evidence type="ECO:0000256" key="9">
    <source>
        <dbReference type="ARBA" id="ARBA00023160"/>
    </source>
</evidence>
<keyword evidence="7 10" id="KW-0443">Lipid metabolism</keyword>
<keyword evidence="3 10" id="KW-0808">Transferase</keyword>
<keyword evidence="11" id="KW-1185">Reference proteome</keyword>
<evidence type="ECO:0000256" key="6">
    <source>
        <dbReference type="ARBA" id="ARBA00022989"/>
    </source>
</evidence>
<evidence type="ECO:0000313" key="12">
    <source>
        <dbReference type="RefSeq" id="XP_054943653.1"/>
    </source>
</evidence>
<dbReference type="GO" id="GO:0034626">
    <property type="term" value="P:fatty acid elongation, polyunsaturated fatty acid"/>
    <property type="evidence" value="ECO:0007669"/>
    <property type="project" value="TreeGrafter"/>
</dbReference>
<dbReference type="GO" id="GO:0009922">
    <property type="term" value="F:fatty acid elongase activity"/>
    <property type="evidence" value="ECO:0007669"/>
    <property type="project" value="UniProtKB-EC"/>
</dbReference>
<evidence type="ECO:0000256" key="4">
    <source>
        <dbReference type="ARBA" id="ARBA00022692"/>
    </source>
</evidence>
<keyword evidence="4 10" id="KW-0812">Transmembrane</keyword>
<dbReference type="OrthoDB" id="434092at2759"/>
<feature type="transmembrane region" description="Helical" evidence="10">
    <location>
        <begin position="75"/>
        <end position="94"/>
    </location>
</feature>
<dbReference type="PANTHER" id="PTHR11157:SF12">
    <property type="entry name" value="ELONGATION OF VERY LONG CHAIN FATTY ACIDS PROTEIN 4"/>
    <property type="match status" value="1"/>
</dbReference>
<dbReference type="RefSeq" id="XP_054943653.1">
    <property type="nucleotide sequence ID" value="XM_055087678.1"/>
</dbReference>
<dbReference type="InterPro" id="IPR002076">
    <property type="entry name" value="ELO_fam"/>
</dbReference>
<protein>
    <recommendedName>
        <fullName evidence="10">Elongation of very long chain fatty acids protein</fullName>
        <ecNumber evidence="10">2.3.1.199</ecNumber>
    </recommendedName>
    <alternativeName>
        <fullName evidence="10">Very-long-chain 3-oxoacyl-CoA synthase</fullName>
    </alternativeName>
</protein>
<dbReference type="PROSITE" id="PS01188">
    <property type="entry name" value="ELO"/>
    <property type="match status" value="1"/>
</dbReference>
<feature type="transmembrane region" description="Helical" evidence="10">
    <location>
        <begin position="189"/>
        <end position="208"/>
    </location>
</feature>
<feature type="transmembrane region" description="Helical" evidence="10">
    <location>
        <begin position="128"/>
        <end position="147"/>
    </location>
</feature>
<dbReference type="GO" id="GO:0005789">
    <property type="term" value="C:endoplasmic reticulum membrane"/>
    <property type="evidence" value="ECO:0007669"/>
    <property type="project" value="TreeGrafter"/>
</dbReference>
<keyword evidence="8 10" id="KW-0472">Membrane</keyword>